<protein>
    <recommendedName>
        <fullName evidence="4">F-box domain-containing protein</fullName>
    </recommendedName>
</protein>
<feature type="region of interest" description="Disordered" evidence="1">
    <location>
        <begin position="1"/>
        <end position="40"/>
    </location>
</feature>
<evidence type="ECO:0008006" key="4">
    <source>
        <dbReference type="Google" id="ProtNLM"/>
    </source>
</evidence>
<keyword evidence="3" id="KW-1185">Reference proteome</keyword>
<dbReference type="CDD" id="cd09917">
    <property type="entry name" value="F-box_SF"/>
    <property type="match status" value="1"/>
</dbReference>
<dbReference type="SUPFAM" id="SSF52047">
    <property type="entry name" value="RNI-like"/>
    <property type="match status" value="1"/>
</dbReference>
<dbReference type="Proteomes" id="UP000799291">
    <property type="component" value="Unassembled WGS sequence"/>
</dbReference>
<gene>
    <name evidence="2" type="ORF">K458DRAFT_400048</name>
</gene>
<dbReference type="OrthoDB" id="3783630at2759"/>
<evidence type="ECO:0000313" key="3">
    <source>
        <dbReference type="Proteomes" id="UP000799291"/>
    </source>
</evidence>
<name>A0A6G1JGI4_9PLEO</name>
<organism evidence="2 3">
    <name type="scientific">Lentithecium fluviatile CBS 122367</name>
    <dbReference type="NCBI Taxonomy" id="1168545"/>
    <lineage>
        <taxon>Eukaryota</taxon>
        <taxon>Fungi</taxon>
        <taxon>Dikarya</taxon>
        <taxon>Ascomycota</taxon>
        <taxon>Pezizomycotina</taxon>
        <taxon>Dothideomycetes</taxon>
        <taxon>Pleosporomycetidae</taxon>
        <taxon>Pleosporales</taxon>
        <taxon>Massarineae</taxon>
        <taxon>Lentitheciaceae</taxon>
        <taxon>Lentithecium</taxon>
    </lineage>
</organism>
<evidence type="ECO:0000313" key="2">
    <source>
        <dbReference type="EMBL" id="KAF2689253.1"/>
    </source>
</evidence>
<sequence length="517" mass="59361">MPRPAKRKASGPAGASRLRSKRRALQKSPPEPSEAPPTGFNSLPEEVILVILDFFLDTIYTTDQVRSLYSLSLTSRQLYRLSKPYLYSLVDNRIIEPRKLLRTLLQEPHMTDRVRNLEWFDDHGNLISCWKRKDKKYALTHIERRELCKKVEELGLSNPRMYSRGFQLQRPKDHLAALLLLCPNIRSLDVVDTNVCCYPRGYHIAPPWIRLLGEVGFGETQTITQHFQHLSAIRIRMGPIRLVHIPPILNIRSLRTLMLEDIFQPEPMSEWIWDFGVSPRSSPLENLYVQNSYIDSQSLAQIIHSIHSLRLFCFDFDNSVRNLSYTLYDDEFPELHYPTLAAALLEHSETLEQLSIADNADPELSDVFSVDKGTLGSLRSLDKVCIMDVDLSCFGGVDFDEETLLADVRPANLASNLPANLQYLDLNIDIEDEENLRYEEFWRKQILDDLLNNFESSLPRLKEVRLSRKEEGEIKVDEIILDRTVAFAEKGVMLTVPADGGRFQWALLPTVVIGEGE</sequence>
<accession>A0A6G1JGI4</accession>
<proteinExistence type="predicted"/>
<dbReference type="Gene3D" id="3.80.10.10">
    <property type="entry name" value="Ribonuclease Inhibitor"/>
    <property type="match status" value="1"/>
</dbReference>
<dbReference type="InterPro" id="IPR032675">
    <property type="entry name" value="LRR_dom_sf"/>
</dbReference>
<evidence type="ECO:0000256" key="1">
    <source>
        <dbReference type="SAM" id="MobiDB-lite"/>
    </source>
</evidence>
<dbReference type="AlphaFoldDB" id="A0A6G1JGI4"/>
<reference evidence="2" key="1">
    <citation type="journal article" date="2020" name="Stud. Mycol.">
        <title>101 Dothideomycetes genomes: a test case for predicting lifestyles and emergence of pathogens.</title>
        <authorList>
            <person name="Haridas S."/>
            <person name="Albert R."/>
            <person name="Binder M."/>
            <person name="Bloem J."/>
            <person name="Labutti K."/>
            <person name="Salamov A."/>
            <person name="Andreopoulos B."/>
            <person name="Baker S."/>
            <person name="Barry K."/>
            <person name="Bills G."/>
            <person name="Bluhm B."/>
            <person name="Cannon C."/>
            <person name="Castanera R."/>
            <person name="Culley D."/>
            <person name="Daum C."/>
            <person name="Ezra D."/>
            <person name="Gonzalez J."/>
            <person name="Henrissat B."/>
            <person name="Kuo A."/>
            <person name="Liang C."/>
            <person name="Lipzen A."/>
            <person name="Lutzoni F."/>
            <person name="Magnuson J."/>
            <person name="Mondo S."/>
            <person name="Nolan M."/>
            <person name="Ohm R."/>
            <person name="Pangilinan J."/>
            <person name="Park H.-J."/>
            <person name="Ramirez L."/>
            <person name="Alfaro M."/>
            <person name="Sun H."/>
            <person name="Tritt A."/>
            <person name="Yoshinaga Y."/>
            <person name="Zwiers L.-H."/>
            <person name="Turgeon B."/>
            <person name="Goodwin S."/>
            <person name="Spatafora J."/>
            <person name="Crous P."/>
            <person name="Grigoriev I."/>
        </authorList>
    </citation>
    <scope>NUCLEOTIDE SEQUENCE</scope>
    <source>
        <strain evidence="2">CBS 122367</strain>
    </source>
</reference>
<dbReference type="EMBL" id="MU005572">
    <property type="protein sequence ID" value="KAF2689253.1"/>
    <property type="molecule type" value="Genomic_DNA"/>
</dbReference>